<reference evidence="1" key="1">
    <citation type="submission" date="2011-04" db="EMBL/GenBank/DDBJ databases">
        <title>Evolution of plant cell wall degrading machinery underlies the functional diversity of forest fungi.</title>
        <authorList>
            <consortium name="US DOE Joint Genome Institute (JGI-PGF)"/>
            <person name="Eastwood D.C."/>
            <person name="Floudas D."/>
            <person name="Binder M."/>
            <person name="Majcherczyk A."/>
            <person name="Schneider P."/>
            <person name="Aerts A."/>
            <person name="Asiegbu F.O."/>
            <person name="Baker S.E."/>
            <person name="Barry K."/>
            <person name="Bendiksby M."/>
            <person name="Blumentritt M."/>
            <person name="Coutinho P.M."/>
            <person name="Cullen D."/>
            <person name="Cullen D."/>
            <person name="Gathman A."/>
            <person name="Goodell B."/>
            <person name="Henrissat B."/>
            <person name="Ihrmark K."/>
            <person name="Kauserud H."/>
            <person name="Kohler A."/>
            <person name="LaButti K."/>
            <person name="Lapidus A."/>
            <person name="Lavin J.L."/>
            <person name="Lee Y.-H."/>
            <person name="Lindquist E."/>
            <person name="Lilly W."/>
            <person name="Lucas S."/>
            <person name="Morin E."/>
            <person name="Murat C."/>
            <person name="Oguiza J.A."/>
            <person name="Park J."/>
            <person name="Pisabarro A.G."/>
            <person name="Riley R."/>
            <person name="Rosling A."/>
            <person name="Salamov A."/>
            <person name="Schmidt O."/>
            <person name="Schmutz J."/>
            <person name="Skrede I."/>
            <person name="Stenlid J."/>
            <person name="Wiebenga A."/>
            <person name="Xie X."/>
            <person name="Kues U."/>
            <person name="Hibbett D.S."/>
            <person name="Hoffmeister D."/>
            <person name="Hogberg N."/>
            <person name="Martin F."/>
            <person name="Grigoriev I.V."/>
            <person name="Watkinson S.C."/>
        </authorList>
    </citation>
    <scope>NUCLEOTIDE SEQUENCE</scope>
    <source>
        <strain evidence="1">S7.9</strain>
    </source>
</reference>
<dbReference type="HOGENOM" id="CLU_1614874_0_0_1"/>
<name>F8NR13_SERL9</name>
<protein>
    <submittedName>
        <fullName evidence="1">Uncharacterized protein</fullName>
    </submittedName>
</protein>
<dbReference type="AlphaFoldDB" id="F8NR13"/>
<dbReference type="RefSeq" id="XP_007316359.1">
    <property type="nucleotide sequence ID" value="XM_007316297.1"/>
</dbReference>
<sequence length="165" mass="17963">MTASSGRDSASQSRLWMRGLQEVLKKEVIEKDGDDQDAMGIREALRHEKTLSFDQFLQYVLHDQSSSKDHDTSSALRAVAETLAFKECIALYVLSLEKQESIGTGRNDSGAFARLVDCALNMLYKAEFLPHPSVSSDIAAFYDVDGAPAGLSRVSCSANAGEEAP</sequence>
<dbReference type="EMBL" id="GL945432">
    <property type="protein sequence ID" value="EGO26186.1"/>
    <property type="molecule type" value="Genomic_DNA"/>
</dbReference>
<gene>
    <name evidence="1" type="ORF">SERLADRAFT_462964</name>
</gene>
<dbReference type="KEGG" id="sla:SERLADRAFT_462964"/>
<accession>F8NR13</accession>
<dbReference type="GeneID" id="18818465"/>
<proteinExistence type="predicted"/>
<dbReference type="Proteomes" id="UP000008064">
    <property type="component" value="Unassembled WGS sequence"/>
</dbReference>
<organism>
    <name type="scientific">Serpula lacrymans var. lacrymans (strain S7.9)</name>
    <name type="common">Dry rot fungus</name>
    <dbReference type="NCBI Taxonomy" id="578457"/>
    <lineage>
        <taxon>Eukaryota</taxon>
        <taxon>Fungi</taxon>
        <taxon>Dikarya</taxon>
        <taxon>Basidiomycota</taxon>
        <taxon>Agaricomycotina</taxon>
        <taxon>Agaricomycetes</taxon>
        <taxon>Agaricomycetidae</taxon>
        <taxon>Boletales</taxon>
        <taxon>Coniophorineae</taxon>
        <taxon>Serpulaceae</taxon>
        <taxon>Serpula</taxon>
    </lineage>
</organism>
<evidence type="ECO:0000313" key="1">
    <source>
        <dbReference type="EMBL" id="EGO26186.1"/>
    </source>
</evidence>
<feature type="non-terminal residue" evidence="1">
    <location>
        <position position="165"/>
    </location>
</feature>